<dbReference type="Proteomes" id="UP000026962">
    <property type="component" value="Chromosome 10"/>
</dbReference>
<reference evidence="1" key="2">
    <citation type="submission" date="2018-05" db="EMBL/GenBank/DDBJ databases">
        <title>OpunRS2 (Oryza punctata Reference Sequence Version 2).</title>
        <authorList>
            <person name="Zhang J."/>
            <person name="Kudrna D."/>
            <person name="Lee S."/>
            <person name="Talag J."/>
            <person name="Welchert J."/>
            <person name="Wing R.A."/>
        </authorList>
    </citation>
    <scope>NUCLEOTIDE SEQUENCE [LARGE SCALE GENOMIC DNA]</scope>
</reference>
<evidence type="ECO:0000313" key="2">
    <source>
        <dbReference type="Proteomes" id="UP000026962"/>
    </source>
</evidence>
<sequence length="70" mass="7847">MATQDLYWFRLSKSQPNRSDIPLSRMSLKYSADPILSSLKAYSRAEVSSCLRRTSNGNIMDSHACNFGDG</sequence>
<organism evidence="1">
    <name type="scientific">Oryza punctata</name>
    <name type="common">Red rice</name>
    <dbReference type="NCBI Taxonomy" id="4537"/>
    <lineage>
        <taxon>Eukaryota</taxon>
        <taxon>Viridiplantae</taxon>
        <taxon>Streptophyta</taxon>
        <taxon>Embryophyta</taxon>
        <taxon>Tracheophyta</taxon>
        <taxon>Spermatophyta</taxon>
        <taxon>Magnoliopsida</taxon>
        <taxon>Liliopsida</taxon>
        <taxon>Poales</taxon>
        <taxon>Poaceae</taxon>
        <taxon>BOP clade</taxon>
        <taxon>Oryzoideae</taxon>
        <taxon>Oryzeae</taxon>
        <taxon>Oryzinae</taxon>
        <taxon>Oryza</taxon>
    </lineage>
</organism>
<name>A0A0E0M7A3_ORYPU</name>
<accession>A0A0E0M7A3</accession>
<evidence type="ECO:0000313" key="1">
    <source>
        <dbReference type="EnsemblPlants" id="OPUNC10G07540.1"/>
    </source>
</evidence>
<protein>
    <submittedName>
        <fullName evidence="1">Uncharacterized protein</fullName>
    </submittedName>
</protein>
<dbReference type="HOGENOM" id="CLU_2762185_0_0_1"/>
<proteinExistence type="predicted"/>
<keyword evidence="2" id="KW-1185">Reference proteome</keyword>
<dbReference type="AlphaFoldDB" id="A0A0E0M7A3"/>
<reference evidence="1" key="1">
    <citation type="submission" date="2015-04" db="UniProtKB">
        <authorList>
            <consortium name="EnsemblPlants"/>
        </authorList>
    </citation>
    <scope>IDENTIFICATION</scope>
</reference>
<dbReference type="EnsemblPlants" id="OPUNC10G07540.1">
    <property type="protein sequence ID" value="OPUNC10G07540.1"/>
    <property type="gene ID" value="OPUNC10G07540"/>
</dbReference>
<dbReference type="Gramene" id="OPUNC10G07540.1">
    <property type="protein sequence ID" value="OPUNC10G07540.1"/>
    <property type="gene ID" value="OPUNC10G07540"/>
</dbReference>